<comment type="caution">
    <text evidence="2">The sequence shown here is derived from an EMBL/GenBank/DDBJ whole genome shotgun (WGS) entry which is preliminary data.</text>
</comment>
<sequence>MATSSSHVNQQYQGEVQVPHRISSSALNEFSFYVHVVSVWRDLGRGGEDTAMVEASIGSSTSGGRTLQLNVHPEERLSPSLGRRMGGWDTPESLVPPKVSSSQRRFSLPQSPWLCP</sequence>
<feature type="compositionally biased region" description="Polar residues" evidence="1">
    <location>
        <begin position="99"/>
        <end position="110"/>
    </location>
</feature>
<evidence type="ECO:0000313" key="3">
    <source>
        <dbReference type="Proteomes" id="UP001148018"/>
    </source>
</evidence>
<organism evidence="2 3">
    <name type="scientific">Muraenolepis orangiensis</name>
    <name type="common">Patagonian moray cod</name>
    <dbReference type="NCBI Taxonomy" id="630683"/>
    <lineage>
        <taxon>Eukaryota</taxon>
        <taxon>Metazoa</taxon>
        <taxon>Chordata</taxon>
        <taxon>Craniata</taxon>
        <taxon>Vertebrata</taxon>
        <taxon>Euteleostomi</taxon>
        <taxon>Actinopterygii</taxon>
        <taxon>Neopterygii</taxon>
        <taxon>Teleostei</taxon>
        <taxon>Neoteleostei</taxon>
        <taxon>Acanthomorphata</taxon>
        <taxon>Zeiogadaria</taxon>
        <taxon>Gadariae</taxon>
        <taxon>Gadiformes</taxon>
        <taxon>Muraenolepidoidei</taxon>
        <taxon>Muraenolepididae</taxon>
        <taxon>Muraenolepis</taxon>
    </lineage>
</organism>
<feature type="region of interest" description="Disordered" evidence="1">
    <location>
        <begin position="57"/>
        <end position="116"/>
    </location>
</feature>
<dbReference type="AlphaFoldDB" id="A0A9Q0I5S2"/>
<reference evidence="2" key="1">
    <citation type="submission" date="2022-07" db="EMBL/GenBank/DDBJ databases">
        <title>Chromosome-level genome of Muraenolepis orangiensis.</title>
        <authorList>
            <person name="Kim J."/>
        </authorList>
    </citation>
    <scope>NUCLEOTIDE SEQUENCE</scope>
    <source>
        <strain evidence="2">KU_S4_2022</strain>
        <tissue evidence="2">Muscle</tissue>
    </source>
</reference>
<proteinExistence type="predicted"/>
<dbReference type="Proteomes" id="UP001148018">
    <property type="component" value="Unassembled WGS sequence"/>
</dbReference>
<name>A0A9Q0I5S2_9TELE</name>
<keyword evidence="3" id="KW-1185">Reference proteome</keyword>
<gene>
    <name evidence="2" type="ORF">NHX12_011502</name>
</gene>
<dbReference type="EMBL" id="JANIIK010000116">
    <property type="protein sequence ID" value="KAJ3587907.1"/>
    <property type="molecule type" value="Genomic_DNA"/>
</dbReference>
<feature type="compositionally biased region" description="Polar residues" evidence="1">
    <location>
        <begin position="57"/>
        <end position="69"/>
    </location>
</feature>
<protein>
    <submittedName>
        <fullName evidence="2">Uncharacterized protein</fullName>
    </submittedName>
</protein>
<accession>A0A9Q0I5S2</accession>
<evidence type="ECO:0000256" key="1">
    <source>
        <dbReference type="SAM" id="MobiDB-lite"/>
    </source>
</evidence>
<evidence type="ECO:0000313" key="2">
    <source>
        <dbReference type="EMBL" id="KAJ3587907.1"/>
    </source>
</evidence>